<keyword evidence="1" id="KW-0812">Transmembrane</keyword>
<keyword evidence="3" id="KW-1185">Reference proteome</keyword>
<keyword evidence="1" id="KW-0472">Membrane</keyword>
<accession>A0ABV1RJF2</accession>
<dbReference type="Pfam" id="PF10688">
    <property type="entry name" value="Imp-YgjV"/>
    <property type="match status" value="1"/>
</dbReference>
<dbReference type="InterPro" id="IPR026267">
    <property type="entry name" value="YgjV"/>
</dbReference>
<feature type="transmembrane region" description="Helical" evidence="1">
    <location>
        <begin position="42"/>
        <end position="59"/>
    </location>
</feature>
<feature type="transmembrane region" description="Helical" evidence="1">
    <location>
        <begin position="71"/>
        <end position="88"/>
    </location>
</feature>
<dbReference type="EMBL" id="JBELOE010000236">
    <property type="protein sequence ID" value="MER2492866.1"/>
    <property type="molecule type" value="Genomic_DNA"/>
</dbReference>
<comment type="caution">
    <text evidence="2">The sequence shown here is derived from an EMBL/GenBank/DDBJ whole genome shotgun (WGS) entry which is preliminary data.</text>
</comment>
<reference evidence="2 3" key="1">
    <citation type="submission" date="2024-06" db="EMBL/GenBank/DDBJ databases">
        <authorList>
            <person name="Chen R.Y."/>
        </authorList>
    </citation>
    <scope>NUCLEOTIDE SEQUENCE [LARGE SCALE GENOMIC DNA]</scope>
    <source>
        <strain evidence="2 3">D2</strain>
    </source>
</reference>
<dbReference type="PIRSF" id="PIRSF011443">
    <property type="entry name" value="YgjV"/>
    <property type="match status" value="1"/>
</dbReference>
<proteinExistence type="predicted"/>
<protein>
    <submittedName>
        <fullName evidence="2">YgjV family protein</fullName>
    </submittedName>
</protein>
<gene>
    <name evidence="2" type="ORF">ABS311_13350</name>
</gene>
<dbReference type="InterPro" id="IPR019629">
    <property type="entry name" value="Uncharacterised_HI1736/YgjV"/>
</dbReference>
<sequence>MLIPQLFGLFSFILGAFCFMQKDDKKFKCIMLVLNINHSIHFILMGAVTSACSTLLGALRTATSMKTASKKVAYLFIIALVVVNAQWAQFWYDWLSVLGASFGTYGLFCLRGIQMRVALLIGSVIWLVNNIIVNSIGGIMLESMVIGINLSTMIRLYKAQNNELSLQN</sequence>
<name>A0ABV1RJF2_9ALTE</name>
<evidence type="ECO:0000256" key="1">
    <source>
        <dbReference type="SAM" id="Phobius"/>
    </source>
</evidence>
<organism evidence="2 3">
    <name type="scientific">Catenovulum sediminis</name>
    <dbReference type="NCBI Taxonomy" id="1740262"/>
    <lineage>
        <taxon>Bacteria</taxon>
        <taxon>Pseudomonadati</taxon>
        <taxon>Pseudomonadota</taxon>
        <taxon>Gammaproteobacteria</taxon>
        <taxon>Alteromonadales</taxon>
        <taxon>Alteromonadaceae</taxon>
        <taxon>Catenovulum</taxon>
    </lineage>
</organism>
<evidence type="ECO:0000313" key="3">
    <source>
        <dbReference type="Proteomes" id="UP001467690"/>
    </source>
</evidence>
<keyword evidence="1" id="KW-1133">Transmembrane helix</keyword>
<feature type="transmembrane region" description="Helical" evidence="1">
    <location>
        <begin position="94"/>
        <end position="110"/>
    </location>
</feature>
<evidence type="ECO:0000313" key="2">
    <source>
        <dbReference type="EMBL" id="MER2492866.1"/>
    </source>
</evidence>
<dbReference type="Proteomes" id="UP001467690">
    <property type="component" value="Unassembled WGS sequence"/>
</dbReference>